<evidence type="ECO:0000256" key="8">
    <source>
        <dbReference type="SAM" id="MobiDB-lite"/>
    </source>
</evidence>
<dbReference type="InterPro" id="IPR036864">
    <property type="entry name" value="Zn2-C6_fun-type_DNA-bd_sf"/>
</dbReference>
<dbReference type="SMART" id="SM00066">
    <property type="entry name" value="GAL4"/>
    <property type="match status" value="1"/>
</dbReference>
<keyword evidence="2" id="KW-0479">Metal-binding</keyword>
<evidence type="ECO:0000256" key="3">
    <source>
        <dbReference type="ARBA" id="ARBA00022833"/>
    </source>
</evidence>
<dbReference type="CDD" id="cd12148">
    <property type="entry name" value="fungal_TF_MHR"/>
    <property type="match status" value="1"/>
</dbReference>
<dbReference type="GO" id="GO:0005634">
    <property type="term" value="C:nucleus"/>
    <property type="evidence" value="ECO:0007669"/>
    <property type="project" value="UniProtKB-SubCell"/>
</dbReference>
<dbReference type="PANTHER" id="PTHR47782:SF12">
    <property type="entry name" value="ZN(II)2CYS6 TRANSCRIPTION FACTOR (EUROFUNG)"/>
    <property type="match status" value="1"/>
</dbReference>
<dbReference type="InterPro" id="IPR001138">
    <property type="entry name" value="Zn2Cys6_DnaBD"/>
</dbReference>
<dbReference type="Pfam" id="PF00172">
    <property type="entry name" value="Zn_clus"/>
    <property type="match status" value="1"/>
</dbReference>
<keyword evidence="3" id="KW-0862">Zinc</keyword>
<dbReference type="SMART" id="SM00906">
    <property type="entry name" value="Fungal_trans"/>
    <property type="match status" value="1"/>
</dbReference>
<dbReference type="SUPFAM" id="SSF57701">
    <property type="entry name" value="Zn2/Cys6 DNA-binding domain"/>
    <property type="match status" value="1"/>
</dbReference>
<dbReference type="CDD" id="cd00067">
    <property type="entry name" value="GAL4"/>
    <property type="match status" value="1"/>
</dbReference>
<evidence type="ECO:0000313" key="11">
    <source>
        <dbReference type="EMBL" id="KAJ3580386.1"/>
    </source>
</evidence>
<sequence>MPSPAARSVAAKTTGSSGLLRTRHADSAYRLPKLPACQICHDRKVKVGECDNVRPKCLSCIKSSAECIIVRSDGGPPISREYIANLEAEANLDALPSTAENTNIVDDDDTITLSHQSESRVDDDERGQSAAITPNHRESETAPSTSLRGSGLNFMISLFSDPEWRNTHSDLLHDLTQASRPSAPDVMPNALPSEADARVHQHLSQQISSQSSLWLLFGRAEALRPCSHSRSAVRNTKPAAHRPLWYLLPYWYLSPNVLMLTHGASLGTSIWEIVRLCMRMCVEQGLHRLRSPGLDLLEDQVRRRVFWTCYLMDRYSSSILNRPFAIADRDIKAELPVDLNDCEIIAAQDTYPSLEAIDNIHSQSDPSEVSVFLHCVQLRKITSSIYSKFSGAMASLAAETQYTDDDLTSAGHTITTMDELIDELSNWQSSSPFFEKPQSLFEKQEWYELLKVRETFHVIRKAVDQAPKRDGIPSSSILALGVRWAIHLIHLYSDLFEQSIVTYTRSYFQMMITAGFFVMYYTSVTAALGASHASECRRALERCEQTLTKMAADLSDAQHYVAVFKALQLQVSGRLDQALDTANPSWDPGFPTFNTTLDTITTSQNQVTAAYQPVWNMPPMFQPNGSINVVDGGLSHTSGRLAQDLASSGLSWDFLNDDRQWNIDSYAWGDVNEAFGLFDGTQFVI</sequence>
<evidence type="ECO:0000259" key="9">
    <source>
        <dbReference type="SMART" id="SM00066"/>
    </source>
</evidence>
<evidence type="ECO:0000256" key="2">
    <source>
        <dbReference type="ARBA" id="ARBA00022723"/>
    </source>
</evidence>
<evidence type="ECO:0000256" key="4">
    <source>
        <dbReference type="ARBA" id="ARBA00023015"/>
    </source>
</evidence>
<dbReference type="InterPro" id="IPR007219">
    <property type="entry name" value="XnlR_reg_dom"/>
</dbReference>
<dbReference type="EMBL" id="JANPWZ010000011">
    <property type="protein sequence ID" value="KAJ3580386.1"/>
    <property type="molecule type" value="Genomic_DNA"/>
</dbReference>
<evidence type="ECO:0000259" key="10">
    <source>
        <dbReference type="SMART" id="SM00906"/>
    </source>
</evidence>
<comment type="subcellular location">
    <subcellularLocation>
        <location evidence="1">Nucleus</location>
    </subcellularLocation>
</comment>
<feature type="region of interest" description="Disordered" evidence="8">
    <location>
        <begin position="115"/>
        <end position="148"/>
    </location>
</feature>
<keyword evidence="7" id="KW-0539">Nucleus</keyword>
<keyword evidence="4" id="KW-0805">Transcription regulation</keyword>
<dbReference type="PANTHER" id="PTHR47782">
    <property type="entry name" value="ZN(II)2CYS6 TRANSCRIPTION FACTOR (EUROFUNG)-RELATED"/>
    <property type="match status" value="1"/>
</dbReference>
<dbReference type="GO" id="GO:0043565">
    <property type="term" value="F:sequence-specific DNA binding"/>
    <property type="evidence" value="ECO:0007669"/>
    <property type="project" value="TreeGrafter"/>
</dbReference>
<dbReference type="Gene3D" id="4.10.240.10">
    <property type="entry name" value="Zn(2)-C6 fungal-type DNA-binding domain"/>
    <property type="match status" value="1"/>
</dbReference>
<name>A0A9W8NPB4_9PEZI</name>
<protein>
    <recommendedName>
        <fullName evidence="13">Zn(2)-C6 fungal-type domain-containing protein</fullName>
    </recommendedName>
</protein>
<gene>
    <name evidence="11" type="ORF">NPX13_g178</name>
</gene>
<dbReference type="Proteomes" id="UP001148614">
    <property type="component" value="Unassembled WGS sequence"/>
</dbReference>
<dbReference type="GO" id="GO:0045944">
    <property type="term" value="P:positive regulation of transcription by RNA polymerase II"/>
    <property type="evidence" value="ECO:0007669"/>
    <property type="project" value="TreeGrafter"/>
</dbReference>
<evidence type="ECO:0000313" key="12">
    <source>
        <dbReference type="Proteomes" id="UP001148614"/>
    </source>
</evidence>
<evidence type="ECO:0000256" key="5">
    <source>
        <dbReference type="ARBA" id="ARBA00023125"/>
    </source>
</evidence>
<dbReference type="GO" id="GO:0008270">
    <property type="term" value="F:zinc ion binding"/>
    <property type="evidence" value="ECO:0007669"/>
    <property type="project" value="InterPro"/>
</dbReference>
<dbReference type="Pfam" id="PF04082">
    <property type="entry name" value="Fungal_trans"/>
    <property type="match status" value="1"/>
</dbReference>
<evidence type="ECO:0008006" key="13">
    <source>
        <dbReference type="Google" id="ProtNLM"/>
    </source>
</evidence>
<dbReference type="GO" id="GO:0006351">
    <property type="term" value="P:DNA-templated transcription"/>
    <property type="evidence" value="ECO:0007669"/>
    <property type="project" value="InterPro"/>
</dbReference>
<proteinExistence type="predicted"/>
<keyword evidence="5" id="KW-0238">DNA-binding</keyword>
<dbReference type="GO" id="GO:0000981">
    <property type="term" value="F:DNA-binding transcription factor activity, RNA polymerase II-specific"/>
    <property type="evidence" value="ECO:0007669"/>
    <property type="project" value="InterPro"/>
</dbReference>
<reference evidence="11" key="1">
    <citation type="submission" date="2022-07" db="EMBL/GenBank/DDBJ databases">
        <title>Genome Sequence of Xylaria arbuscula.</title>
        <authorList>
            <person name="Buettner E."/>
        </authorList>
    </citation>
    <scope>NUCLEOTIDE SEQUENCE</scope>
    <source>
        <strain evidence="11">VT107</strain>
    </source>
</reference>
<evidence type="ECO:0000256" key="1">
    <source>
        <dbReference type="ARBA" id="ARBA00004123"/>
    </source>
</evidence>
<keyword evidence="12" id="KW-1185">Reference proteome</keyword>
<dbReference type="InterPro" id="IPR052202">
    <property type="entry name" value="Yeast_MetPath_Reg"/>
</dbReference>
<evidence type="ECO:0000256" key="6">
    <source>
        <dbReference type="ARBA" id="ARBA00023163"/>
    </source>
</evidence>
<feature type="domain" description="Xylanolytic transcriptional activator regulatory" evidence="10">
    <location>
        <begin position="270"/>
        <end position="342"/>
    </location>
</feature>
<organism evidence="11 12">
    <name type="scientific">Xylaria arbuscula</name>
    <dbReference type="NCBI Taxonomy" id="114810"/>
    <lineage>
        <taxon>Eukaryota</taxon>
        <taxon>Fungi</taxon>
        <taxon>Dikarya</taxon>
        <taxon>Ascomycota</taxon>
        <taxon>Pezizomycotina</taxon>
        <taxon>Sordariomycetes</taxon>
        <taxon>Xylariomycetidae</taxon>
        <taxon>Xylariales</taxon>
        <taxon>Xylariaceae</taxon>
        <taxon>Xylaria</taxon>
    </lineage>
</organism>
<evidence type="ECO:0000256" key="7">
    <source>
        <dbReference type="ARBA" id="ARBA00023242"/>
    </source>
</evidence>
<feature type="domain" description="Zn(2)-C6 fungal-type" evidence="9">
    <location>
        <begin position="31"/>
        <end position="78"/>
    </location>
</feature>
<comment type="caution">
    <text evidence="11">The sequence shown here is derived from an EMBL/GenBank/DDBJ whole genome shotgun (WGS) entry which is preliminary data.</text>
</comment>
<keyword evidence="6" id="KW-0804">Transcription</keyword>
<accession>A0A9W8NPB4</accession>
<dbReference type="AlphaFoldDB" id="A0A9W8NPB4"/>